<protein>
    <submittedName>
        <fullName evidence="2">Uncharacterized protein</fullName>
    </submittedName>
</protein>
<dbReference type="Proteomes" id="UP000233556">
    <property type="component" value="Unassembled WGS sequence"/>
</dbReference>
<organism evidence="2 3">
    <name type="scientific">Limosa lapponica baueri</name>
    <dbReference type="NCBI Taxonomy" id="1758121"/>
    <lineage>
        <taxon>Eukaryota</taxon>
        <taxon>Metazoa</taxon>
        <taxon>Chordata</taxon>
        <taxon>Craniata</taxon>
        <taxon>Vertebrata</taxon>
        <taxon>Euteleostomi</taxon>
        <taxon>Archelosauria</taxon>
        <taxon>Archosauria</taxon>
        <taxon>Dinosauria</taxon>
        <taxon>Saurischia</taxon>
        <taxon>Theropoda</taxon>
        <taxon>Coelurosauria</taxon>
        <taxon>Aves</taxon>
        <taxon>Neognathae</taxon>
        <taxon>Neoaves</taxon>
        <taxon>Charadriiformes</taxon>
        <taxon>Scolopacidae</taxon>
        <taxon>Limosa</taxon>
    </lineage>
</organism>
<keyword evidence="1" id="KW-1133">Transmembrane helix</keyword>
<gene>
    <name evidence="2" type="ORF">llap_17840</name>
</gene>
<evidence type="ECO:0000256" key="1">
    <source>
        <dbReference type="SAM" id="Phobius"/>
    </source>
</evidence>
<dbReference type="EMBL" id="KZ512174">
    <property type="protein sequence ID" value="PKU31857.1"/>
    <property type="molecule type" value="Genomic_DNA"/>
</dbReference>
<keyword evidence="1" id="KW-0472">Membrane</keyword>
<reference evidence="3" key="1">
    <citation type="submission" date="2017-11" db="EMBL/GenBank/DDBJ databases">
        <authorList>
            <person name="Lima N.C."/>
            <person name="Parody-Merino A.M."/>
            <person name="Battley P.F."/>
            <person name="Fidler A.E."/>
            <person name="Prosdocimi F."/>
        </authorList>
    </citation>
    <scope>NUCLEOTIDE SEQUENCE [LARGE SCALE GENOMIC DNA]</scope>
</reference>
<evidence type="ECO:0000313" key="2">
    <source>
        <dbReference type="EMBL" id="PKU31857.1"/>
    </source>
</evidence>
<name>A0A2I0TDI0_LIMLA</name>
<evidence type="ECO:0000313" key="3">
    <source>
        <dbReference type="Proteomes" id="UP000233556"/>
    </source>
</evidence>
<reference evidence="3" key="2">
    <citation type="submission" date="2017-12" db="EMBL/GenBank/DDBJ databases">
        <title>Genome sequence of the Bar-tailed Godwit (Limosa lapponica baueri).</title>
        <authorList>
            <person name="Lima N.C.B."/>
            <person name="Parody-Merino A.M."/>
            <person name="Battley P.F."/>
            <person name="Fidler A.E."/>
            <person name="Prosdocimi F."/>
        </authorList>
    </citation>
    <scope>NUCLEOTIDE SEQUENCE [LARGE SCALE GENOMIC DNA]</scope>
</reference>
<accession>A0A2I0TDI0</accession>
<keyword evidence="3" id="KW-1185">Reference proteome</keyword>
<dbReference type="AlphaFoldDB" id="A0A2I0TDI0"/>
<sequence>MNDEPKLEQRWDYKIKPVWASQAAPFFANERNGAPKININKLFLLPLSFSFSSPFLPSFSFFFFLLLTLALSLFLFCLLSHFRSRILSLSSDGLYKAIHSYSF</sequence>
<proteinExistence type="predicted"/>
<feature type="transmembrane region" description="Helical" evidence="1">
    <location>
        <begin position="55"/>
        <end position="79"/>
    </location>
</feature>
<keyword evidence="1" id="KW-0812">Transmembrane</keyword>